<reference evidence="2 3" key="1">
    <citation type="submission" date="2015-12" db="EMBL/GenBank/DDBJ databases">
        <authorList>
            <person name="Shamseldin A."/>
            <person name="Moawad H."/>
            <person name="Abd El-Rahim W.M."/>
            <person name="Sadowsky M.J."/>
        </authorList>
    </citation>
    <scope>NUCLEOTIDE SEQUENCE [LARGE SCALE GENOMIC DNA]</scope>
    <source>
        <strain evidence="2 3">Ar51</strain>
    </source>
</reference>
<dbReference type="Pfam" id="PF00903">
    <property type="entry name" value="Glyoxalase"/>
    <property type="match status" value="1"/>
</dbReference>
<sequence length="147" mass="15998">MATQIYLNLPVKDLKRSVDFFTALGFSFNPDYTDENATCMIINDNAFVMLLVEGFFKTFTSRDVADATTSTEAITAFSVDSKEAVDETVRKALAAGGTPSQEVQDYGFMYNHSFQDPDGHLWEVMWMDPAGPSAEGGAPAGSDGQLT</sequence>
<organism evidence="2">
    <name type="scientific">Pseudarthrobacter sulfonivorans</name>
    <dbReference type="NCBI Taxonomy" id="121292"/>
    <lineage>
        <taxon>Bacteria</taxon>
        <taxon>Bacillati</taxon>
        <taxon>Actinomycetota</taxon>
        <taxon>Actinomycetes</taxon>
        <taxon>Micrococcales</taxon>
        <taxon>Micrococcaceae</taxon>
        <taxon>Pseudarthrobacter</taxon>
    </lineage>
</organism>
<evidence type="ECO:0000259" key="1">
    <source>
        <dbReference type="PROSITE" id="PS51819"/>
    </source>
</evidence>
<dbReference type="InterPro" id="IPR029068">
    <property type="entry name" value="Glyas_Bleomycin-R_OHBP_Dase"/>
</dbReference>
<accession>A0A0U3NTJ7</accession>
<dbReference type="Gene3D" id="3.10.180.10">
    <property type="entry name" value="2,3-Dihydroxybiphenyl 1,2-Dioxygenase, domain 1"/>
    <property type="match status" value="1"/>
</dbReference>
<dbReference type="Proteomes" id="UP000065151">
    <property type="component" value="Chromosome"/>
</dbReference>
<dbReference type="SUPFAM" id="SSF54593">
    <property type="entry name" value="Glyoxalase/Bleomycin resistance protein/Dihydroxybiphenyl dioxygenase"/>
    <property type="match status" value="1"/>
</dbReference>
<evidence type="ECO:0000313" key="2">
    <source>
        <dbReference type="EMBL" id="ALV40159.1"/>
    </source>
</evidence>
<evidence type="ECO:0000313" key="3">
    <source>
        <dbReference type="Proteomes" id="UP000065151"/>
    </source>
</evidence>
<dbReference type="EMBL" id="CP013747">
    <property type="protein sequence ID" value="ALV40159.1"/>
    <property type="molecule type" value="Genomic_DNA"/>
</dbReference>
<dbReference type="RefSeq" id="WP_058929362.1">
    <property type="nucleotide sequence ID" value="NZ_CP013747.1"/>
</dbReference>
<dbReference type="AlphaFoldDB" id="A0A0U3NTJ7"/>
<dbReference type="PANTHER" id="PTHR36503:SF2">
    <property type="entry name" value="BLR2408 PROTEIN"/>
    <property type="match status" value="1"/>
</dbReference>
<feature type="domain" description="VOC" evidence="1">
    <location>
        <begin position="3"/>
        <end position="127"/>
    </location>
</feature>
<dbReference type="STRING" id="121292.AU252_02405"/>
<protein>
    <submittedName>
        <fullName evidence="2">Glyoxalase</fullName>
    </submittedName>
</protein>
<name>A0A0U3NTJ7_9MICC</name>
<dbReference type="InterPro" id="IPR004360">
    <property type="entry name" value="Glyas_Fos-R_dOase_dom"/>
</dbReference>
<dbReference type="CDD" id="cd09012">
    <property type="entry name" value="VOC_like"/>
    <property type="match status" value="1"/>
</dbReference>
<dbReference type="PANTHER" id="PTHR36503">
    <property type="entry name" value="BLR2520 PROTEIN"/>
    <property type="match status" value="1"/>
</dbReference>
<gene>
    <name evidence="2" type="ORF">AU252_02405</name>
</gene>
<dbReference type="PROSITE" id="PS51819">
    <property type="entry name" value="VOC"/>
    <property type="match status" value="1"/>
</dbReference>
<proteinExistence type="predicted"/>
<dbReference type="KEGG" id="psul:AU252_02405"/>
<dbReference type="InterPro" id="IPR037523">
    <property type="entry name" value="VOC_core"/>
</dbReference>